<organism evidence="1 2">
    <name type="scientific">Scutellospora calospora</name>
    <dbReference type="NCBI Taxonomy" id="85575"/>
    <lineage>
        <taxon>Eukaryota</taxon>
        <taxon>Fungi</taxon>
        <taxon>Fungi incertae sedis</taxon>
        <taxon>Mucoromycota</taxon>
        <taxon>Glomeromycotina</taxon>
        <taxon>Glomeromycetes</taxon>
        <taxon>Diversisporales</taxon>
        <taxon>Gigasporaceae</taxon>
        <taxon>Scutellospora</taxon>
    </lineage>
</organism>
<evidence type="ECO:0000313" key="1">
    <source>
        <dbReference type="EMBL" id="CAG8671457.1"/>
    </source>
</evidence>
<comment type="caution">
    <text evidence="1">The sequence shown here is derived from an EMBL/GenBank/DDBJ whole genome shotgun (WGS) entry which is preliminary data.</text>
</comment>
<evidence type="ECO:0000313" key="2">
    <source>
        <dbReference type="Proteomes" id="UP000789860"/>
    </source>
</evidence>
<proteinExistence type="predicted"/>
<dbReference type="EMBL" id="CAJVPM010028954">
    <property type="protein sequence ID" value="CAG8671457.1"/>
    <property type="molecule type" value="Genomic_DNA"/>
</dbReference>
<accession>A0ACA9NTF2</accession>
<keyword evidence="2" id="KW-1185">Reference proteome</keyword>
<feature type="non-terminal residue" evidence="1">
    <location>
        <position position="1"/>
    </location>
</feature>
<sequence length="53" mass="5906">PDPTQNFAFRPSRLHISAIPFGVSDDDSVSDYSEHRRSGLFDVHTPAFQSITS</sequence>
<protein>
    <submittedName>
        <fullName evidence="1">8535_t:CDS:1</fullName>
    </submittedName>
</protein>
<feature type="non-terminal residue" evidence="1">
    <location>
        <position position="53"/>
    </location>
</feature>
<name>A0ACA9NTF2_9GLOM</name>
<reference evidence="1" key="1">
    <citation type="submission" date="2021-06" db="EMBL/GenBank/DDBJ databases">
        <authorList>
            <person name="Kallberg Y."/>
            <person name="Tangrot J."/>
            <person name="Rosling A."/>
        </authorList>
    </citation>
    <scope>NUCLEOTIDE SEQUENCE</scope>
    <source>
        <strain evidence="1">AU212A</strain>
    </source>
</reference>
<dbReference type="Proteomes" id="UP000789860">
    <property type="component" value="Unassembled WGS sequence"/>
</dbReference>
<gene>
    <name evidence="1" type="ORF">SCALOS_LOCUS9392</name>
</gene>